<evidence type="ECO:0000313" key="6">
    <source>
        <dbReference type="Proteomes" id="UP000308365"/>
    </source>
</evidence>
<dbReference type="GO" id="GO:0016301">
    <property type="term" value="F:kinase activity"/>
    <property type="evidence" value="ECO:0007669"/>
    <property type="project" value="UniProtKB-KW"/>
</dbReference>
<evidence type="ECO:0000259" key="4">
    <source>
        <dbReference type="Pfam" id="PF00370"/>
    </source>
</evidence>
<dbReference type="PANTHER" id="PTHR10196">
    <property type="entry name" value="SUGAR KINASE"/>
    <property type="match status" value="1"/>
</dbReference>
<dbReference type="SUPFAM" id="SSF53067">
    <property type="entry name" value="Actin-like ATPase domain"/>
    <property type="match status" value="2"/>
</dbReference>
<feature type="domain" description="Carbohydrate kinase FGGY N-terminal" evidence="4">
    <location>
        <begin position="3"/>
        <end position="171"/>
    </location>
</feature>
<name>A0A4V5P6M0_MONMO</name>
<accession>A0A4V5P6M0</accession>
<dbReference type="GO" id="GO:0006071">
    <property type="term" value="P:glycerol metabolic process"/>
    <property type="evidence" value="ECO:0007669"/>
    <property type="project" value="TreeGrafter"/>
</dbReference>
<sequence length="251" mass="28044">KTGKHFHNFISWQDLRAIELVKSWNSSLLMKLIHSSCRVLHFFTRSKRFLAASLFTFTTQHVSLRLAWILQNLTEVRKECVRKAIEEENCCFGTIDTWLLHKLTKAWILMTCFCAQMCWSKLITSLLSIPLFLLPPVKDTSHNFGSVDEEIFGVPIPVVALVADQQSAMFGECCFQTGDVKLTMGTGTFLDINTGNNPQQSVGGFYPLIGWKIGQEVVCLAEGNAADTGTAIQWAQQLGESSVSTDFIGQT</sequence>
<keyword evidence="3" id="KW-0418">Kinase</keyword>
<gene>
    <name evidence="5" type="ORF">EI555_011966</name>
</gene>
<organism evidence="5 6">
    <name type="scientific">Monodon monoceros</name>
    <name type="common">Narwhal</name>
    <name type="synonym">Ceratodon monodon</name>
    <dbReference type="NCBI Taxonomy" id="40151"/>
    <lineage>
        <taxon>Eukaryota</taxon>
        <taxon>Metazoa</taxon>
        <taxon>Chordata</taxon>
        <taxon>Craniata</taxon>
        <taxon>Vertebrata</taxon>
        <taxon>Euteleostomi</taxon>
        <taxon>Mammalia</taxon>
        <taxon>Eutheria</taxon>
        <taxon>Laurasiatheria</taxon>
        <taxon>Artiodactyla</taxon>
        <taxon>Whippomorpha</taxon>
        <taxon>Cetacea</taxon>
        <taxon>Odontoceti</taxon>
        <taxon>Monodontidae</taxon>
        <taxon>Monodon</taxon>
    </lineage>
</organism>
<comment type="caution">
    <text evidence="5">The sequence shown here is derived from an EMBL/GenBank/DDBJ whole genome shotgun (WGS) entry which is preliminary data.</text>
</comment>
<evidence type="ECO:0000256" key="2">
    <source>
        <dbReference type="ARBA" id="ARBA00022679"/>
    </source>
</evidence>
<dbReference type="GO" id="GO:0005739">
    <property type="term" value="C:mitochondrion"/>
    <property type="evidence" value="ECO:0007669"/>
    <property type="project" value="TreeGrafter"/>
</dbReference>
<dbReference type="GO" id="GO:0046167">
    <property type="term" value="P:glycerol-3-phosphate biosynthetic process"/>
    <property type="evidence" value="ECO:0007669"/>
    <property type="project" value="TreeGrafter"/>
</dbReference>
<dbReference type="InterPro" id="IPR043129">
    <property type="entry name" value="ATPase_NBD"/>
</dbReference>
<feature type="non-terminal residue" evidence="5">
    <location>
        <position position="1"/>
    </location>
</feature>
<reference evidence="6" key="1">
    <citation type="journal article" date="2019" name="IScience">
        <title>Narwhal Genome Reveals Long-Term Low Genetic Diversity despite Current Large Abundance Size.</title>
        <authorList>
            <person name="Westbury M.V."/>
            <person name="Petersen B."/>
            <person name="Garde E."/>
            <person name="Heide-Jorgensen M.P."/>
            <person name="Lorenzen E.D."/>
        </authorList>
    </citation>
    <scope>NUCLEOTIDE SEQUENCE [LARGE SCALE GENOMIC DNA]</scope>
</reference>
<evidence type="ECO:0000256" key="3">
    <source>
        <dbReference type="ARBA" id="ARBA00022777"/>
    </source>
</evidence>
<dbReference type="GO" id="GO:0006641">
    <property type="term" value="P:triglyceride metabolic process"/>
    <property type="evidence" value="ECO:0007669"/>
    <property type="project" value="TreeGrafter"/>
</dbReference>
<protein>
    <recommendedName>
        <fullName evidence="4">Carbohydrate kinase FGGY N-terminal domain-containing protein</fullName>
    </recommendedName>
</protein>
<dbReference type="Proteomes" id="UP000308365">
    <property type="component" value="Unassembled WGS sequence"/>
</dbReference>
<dbReference type="InterPro" id="IPR018484">
    <property type="entry name" value="FGGY_N"/>
</dbReference>
<dbReference type="Gene3D" id="3.30.420.40">
    <property type="match status" value="2"/>
</dbReference>
<dbReference type="PANTHER" id="PTHR10196:SF68">
    <property type="entry name" value="GLYCEROL KINASE 5-RELATED"/>
    <property type="match status" value="1"/>
</dbReference>
<dbReference type="AlphaFoldDB" id="A0A4V5P6M0"/>
<evidence type="ECO:0000313" key="5">
    <source>
        <dbReference type="EMBL" id="TKC37090.1"/>
    </source>
</evidence>
<proteinExistence type="inferred from homology"/>
<dbReference type="EMBL" id="RWIC01001199">
    <property type="protein sequence ID" value="TKC37090.1"/>
    <property type="molecule type" value="Genomic_DNA"/>
</dbReference>
<dbReference type="Pfam" id="PF00370">
    <property type="entry name" value="FGGY_N"/>
    <property type="match status" value="1"/>
</dbReference>
<evidence type="ECO:0000256" key="1">
    <source>
        <dbReference type="ARBA" id="ARBA00009156"/>
    </source>
</evidence>
<comment type="similarity">
    <text evidence="1">Belongs to the FGGY kinase family.</text>
</comment>
<keyword evidence="2" id="KW-0808">Transferase</keyword>